<dbReference type="AlphaFoldDB" id="A0A4R9K4T2"/>
<dbReference type="Gene3D" id="1.10.10.10">
    <property type="entry name" value="Winged helix-like DNA-binding domain superfamily/Winged helix DNA-binding domain"/>
    <property type="match status" value="1"/>
</dbReference>
<dbReference type="EMBL" id="RQGD01000022">
    <property type="protein sequence ID" value="TGL60250.1"/>
    <property type="molecule type" value="Genomic_DNA"/>
</dbReference>
<keyword evidence="3" id="KW-0804">Transcription</keyword>
<dbReference type="InterPro" id="IPR000835">
    <property type="entry name" value="HTH_MarR-typ"/>
</dbReference>
<feature type="domain" description="HTH marR-type" evidence="4">
    <location>
        <begin position="7"/>
        <end position="141"/>
    </location>
</feature>
<comment type="caution">
    <text evidence="5">The sequence shown here is derived from an EMBL/GenBank/DDBJ whole genome shotgun (WGS) entry which is preliminary data.</text>
</comment>
<protein>
    <submittedName>
        <fullName evidence="5">MarR family transcriptional regulator</fullName>
    </submittedName>
</protein>
<dbReference type="GO" id="GO:0003700">
    <property type="term" value="F:DNA-binding transcription factor activity"/>
    <property type="evidence" value="ECO:0007669"/>
    <property type="project" value="InterPro"/>
</dbReference>
<organism evidence="5 6">
    <name type="scientific">Leptospira ognonensis</name>
    <dbReference type="NCBI Taxonomy" id="2484945"/>
    <lineage>
        <taxon>Bacteria</taxon>
        <taxon>Pseudomonadati</taxon>
        <taxon>Spirochaetota</taxon>
        <taxon>Spirochaetia</taxon>
        <taxon>Leptospirales</taxon>
        <taxon>Leptospiraceae</taxon>
        <taxon>Leptospira</taxon>
    </lineage>
</organism>
<dbReference type="PROSITE" id="PS50995">
    <property type="entry name" value="HTH_MARR_2"/>
    <property type="match status" value="1"/>
</dbReference>
<keyword evidence="1" id="KW-0805">Transcription regulation</keyword>
<keyword evidence="6" id="KW-1185">Reference proteome</keyword>
<name>A0A4R9K4T2_9LEPT</name>
<dbReference type="CDD" id="cd00090">
    <property type="entry name" value="HTH_ARSR"/>
    <property type="match status" value="1"/>
</dbReference>
<dbReference type="InterPro" id="IPR036390">
    <property type="entry name" value="WH_DNA-bd_sf"/>
</dbReference>
<dbReference type="Pfam" id="PF01047">
    <property type="entry name" value="MarR"/>
    <property type="match status" value="1"/>
</dbReference>
<evidence type="ECO:0000259" key="4">
    <source>
        <dbReference type="PROSITE" id="PS50995"/>
    </source>
</evidence>
<evidence type="ECO:0000256" key="1">
    <source>
        <dbReference type="ARBA" id="ARBA00023015"/>
    </source>
</evidence>
<evidence type="ECO:0000313" key="5">
    <source>
        <dbReference type="EMBL" id="TGL60250.1"/>
    </source>
</evidence>
<dbReference type="InterPro" id="IPR011991">
    <property type="entry name" value="ArsR-like_HTH"/>
</dbReference>
<proteinExistence type="predicted"/>
<dbReference type="SUPFAM" id="SSF46785">
    <property type="entry name" value="Winged helix' DNA-binding domain"/>
    <property type="match status" value="1"/>
</dbReference>
<dbReference type="InterPro" id="IPR036388">
    <property type="entry name" value="WH-like_DNA-bd_sf"/>
</dbReference>
<accession>A0A4R9K4T2</accession>
<dbReference type="GO" id="GO:0003677">
    <property type="term" value="F:DNA binding"/>
    <property type="evidence" value="ECO:0007669"/>
    <property type="project" value="UniProtKB-KW"/>
</dbReference>
<reference evidence="5" key="1">
    <citation type="journal article" date="2019" name="PLoS Negl. Trop. Dis.">
        <title>Revisiting the worldwide diversity of Leptospira species in the environment.</title>
        <authorList>
            <person name="Vincent A.T."/>
            <person name="Schiettekatte O."/>
            <person name="Bourhy P."/>
            <person name="Veyrier F.J."/>
            <person name="Picardeau M."/>
        </authorList>
    </citation>
    <scope>NUCLEOTIDE SEQUENCE [LARGE SCALE GENOMIC DNA]</scope>
    <source>
        <strain evidence="5">201702476</strain>
    </source>
</reference>
<dbReference type="PANTHER" id="PTHR42756">
    <property type="entry name" value="TRANSCRIPTIONAL REGULATOR, MARR"/>
    <property type="match status" value="1"/>
</dbReference>
<dbReference type="OrthoDB" id="330023at2"/>
<evidence type="ECO:0000256" key="2">
    <source>
        <dbReference type="ARBA" id="ARBA00023125"/>
    </source>
</evidence>
<keyword evidence="2" id="KW-0238">DNA-binding</keyword>
<dbReference type="SMART" id="SM00347">
    <property type="entry name" value="HTH_MARR"/>
    <property type="match status" value="1"/>
</dbReference>
<dbReference type="PANTHER" id="PTHR42756:SF1">
    <property type="entry name" value="TRANSCRIPTIONAL REPRESSOR OF EMRAB OPERON"/>
    <property type="match status" value="1"/>
</dbReference>
<sequence>MKIDWNQMESVVLLIRAGRIAVELLEKEIVPLAISVPQLSIVISLYEWGEMTASRLCEITMRDKANISSLLKKLETAGLVQMKKNTSDARSSFLSLTAKGKNTAELGLKAEAKVSKQLQKMSNKHPFPKEFLVEMIQKNSHS</sequence>
<dbReference type="Proteomes" id="UP000297693">
    <property type="component" value="Unassembled WGS sequence"/>
</dbReference>
<evidence type="ECO:0000313" key="6">
    <source>
        <dbReference type="Proteomes" id="UP000297693"/>
    </source>
</evidence>
<gene>
    <name evidence="5" type="ORF">EHQ58_07050</name>
</gene>
<evidence type="ECO:0000256" key="3">
    <source>
        <dbReference type="ARBA" id="ARBA00023163"/>
    </source>
</evidence>